<keyword evidence="1" id="KW-0808">Transferase</keyword>
<keyword evidence="4" id="KW-1185">Reference proteome</keyword>
<dbReference type="GO" id="GO:0016740">
    <property type="term" value="F:transferase activity"/>
    <property type="evidence" value="ECO:0007669"/>
    <property type="project" value="UniProtKB-KW"/>
</dbReference>
<proteinExistence type="predicted"/>
<dbReference type="InterPro" id="IPR029465">
    <property type="entry name" value="ATPgrasp_TupA"/>
</dbReference>
<dbReference type="Pfam" id="PF14305">
    <property type="entry name" value="ATPgrasp_TupA"/>
    <property type="match status" value="1"/>
</dbReference>
<sequence length="308" mass="35961">MKKKVILAVVTLFCKLHLLKPIQVARLKYFYKFHKMPNYEHPTDINEKINWNKFYGDTSRWADLADKYKVREYVQSLGLGDTLVKLYGRWDKASDVDWDRLPNQFVLKVNNGCGDILICRDKDKLDKAIVIDTYDKLVSIKYGDVTGEPHYARIQPCVIAEELLDINKQSINTSSLIDYKVWCLNGKPYCIWCAWNRGKKGADTGVYDLDWNYHPEWSVFTEHYRQGKEILPKPKCFERMLEVASKLSEEFPILRVDLYEVNGKIYFGELTFTSLGGFMDYLTSEVLLDMGSKVRINEISEEYAHIKC</sequence>
<evidence type="ECO:0000313" key="3">
    <source>
        <dbReference type="Proteomes" id="UP000095606"/>
    </source>
</evidence>
<organism evidence="1 3">
    <name type="scientific">Bacteroides faecis</name>
    <dbReference type="NCBI Taxonomy" id="674529"/>
    <lineage>
        <taxon>Bacteria</taxon>
        <taxon>Pseudomonadati</taxon>
        <taxon>Bacteroidota</taxon>
        <taxon>Bacteroidia</taxon>
        <taxon>Bacteroidales</taxon>
        <taxon>Bacteroidaceae</taxon>
        <taxon>Bacteroides</taxon>
    </lineage>
</organism>
<dbReference type="EMBL" id="CP103141">
    <property type="protein sequence ID" value="UVQ72632.1"/>
    <property type="molecule type" value="Genomic_DNA"/>
</dbReference>
<accession>A0A3E5G086</accession>
<accession>A0A174TUD2</accession>
<dbReference type="EMBL" id="CZAE01000026">
    <property type="protein sequence ID" value="CUQ11617.1"/>
    <property type="molecule type" value="Genomic_DNA"/>
</dbReference>
<evidence type="ECO:0000313" key="4">
    <source>
        <dbReference type="Proteomes" id="UP001060104"/>
    </source>
</evidence>
<reference evidence="1 3" key="1">
    <citation type="submission" date="2015-09" db="EMBL/GenBank/DDBJ databases">
        <authorList>
            <consortium name="Pathogen Informatics"/>
        </authorList>
    </citation>
    <scope>NUCLEOTIDE SEQUENCE [LARGE SCALE GENOMIC DNA]</scope>
    <source>
        <strain evidence="1 3">2789STDY5834846</strain>
    </source>
</reference>
<dbReference type="GeneID" id="69590828"/>
<evidence type="ECO:0000313" key="1">
    <source>
        <dbReference type="EMBL" id="CUQ11617.1"/>
    </source>
</evidence>
<gene>
    <name evidence="1" type="ORF">ERS852461_04260</name>
    <name evidence="2" type="ORF">NXY30_16310</name>
</gene>
<dbReference type="RefSeq" id="WP_055271092.1">
    <property type="nucleotide sequence ID" value="NZ_CABMFH010000051.1"/>
</dbReference>
<dbReference type="Proteomes" id="UP000095606">
    <property type="component" value="Unassembled WGS sequence"/>
</dbReference>
<evidence type="ECO:0000313" key="2">
    <source>
        <dbReference type="EMBL" id="UVQ72632.1"/>
    </source>
</evidence>
<dbReference type="AlphaFoldDB" id="A0A174TUD2"/>
<reference evidence="2" key="2">
    <citation type="submission" date="2022-08" db="EMBL/GenBank/DDBJ databases">
        <title>Genome Sequencing of Bacteroides fragilis Group Isolates with Nanopore Technology.</title>
        <authorList>
            <person name="Tisza M.J."/>
            <person name="Smith D."/>
            <person name="Dekker J.P."/>
        </authorList>
    </citation>
    <scope>NUCLEOTIDE SEQUENCE</scope>
    <source>
        <strain evidence="2">BFG-527</strain>
    </source>
</reference>
<protein>
    <submittedName>
        <fullName evidence="1">Glycosyltransferase</fullName>
    </submittedName>
</protein>
<name>A0A174TUD2_9BACE</name>
<dbReference type="Proteomes" id="UP001060104">
    <property type="component" value="Chromosome"/>
</dbReference>